<sequence>LSQCRSSSSCGTDPACAVGPASSAGSPRASSRACLLERPRRATMSHKLGNNFWRPRMGNMEKEGGFVSSIPGLAPLHRGRGISGLCNPGIVLKKLDGPIPGLQSPEMEYCQFWDCRARN</sequence>
<protein>
    <submittedName>
        <fullName evidence="2">Uncharacterized protein</fullName>
    </submittedName>
</protein>
<comment type="caution">
    <text evidence="2">The sequence shown here is derived from an EMBL/GenBank/DDBJ whole genome shotgun (WGS) entry which is preliminary data.</text>
</comment>
<evidence type="ECO:0000313" key="3">
    <source>
        <dbReference type="Proteomes" id="UP001341840"/>
    </source>
</evidence>
<feature type="compositionally biased region" description="Low complexity" evidence="1">
    <location>
        <begin position="15"/>
        <end position="32"/>
    </location>
</feature>
<organism evidence="2 3">
    <name type="scientific">Stylosanthes scabra</name>
    <dbReference type="NCBI Taxonomy" id="79078"/>
    <lineage>
        <taxon>Eukaryota</taxon>
        <taxon>Viridiplantae</taxon>
        <taxon>Streptophyta</taxon>
        <taxon>Embryophyta</taxon>
        <taxon>Tracheophyta</taxon>
        <taxon>Spermatophyta</taxon>
        <taxon>Magnoliopsida</taxon>
        <taxon>eudicotyledons</taxon>
        <taxon>Gunneridae</taxon>
        <taxon>Pentapetalae</taxon>
        <taxon>rosids</taxon>
        <taxon>fabids</taxon>
        <taxon>Fabales</taxon>
        <taxon>Fabaceae</taxon>
        <taxon>Papilionoideae</taxon>
        <taxon>50 kb inversion clade</taxon>
        <taxon>dalbergioids sensu lato</taxon>
        <taxon>Dalbergieae</taxon>
        <taxon>Pterocarpus clade</taxon>
        <taxon>Stylosanthes</taxon>
    </lineage>
</organism>
<feature type="non-terminal residue" evidence="2">
    <location>
        <position position="1"/>
    </location>
</feature>
<feature type="region of interest" description="Disordered" evidence="1">
    <location>
        <begin position="1"/>
        <end position="32"/>
    </location>
</feature>
<keyword evidence="3" id="KW-1185">Reference proteome</keyword>
<accession>A0ABU6XXV3</accession>
<evidence type="ECO:0000313" key="2">
    <source>
        <dbReference type="EMBL" id="MED6202335.1"/>
    </source>
</evidence>
<reference evidence="2 3" key="1">
    <citation type="journal article" date="2023" name="Plants (Basel)">
        <title>Bridging the Gap: Combining Genomics and Transcriptomics Approaches to Understand Stylosanthes scabra, an Orphan Legume from the Brazilian Caatinga.</title>
        <authorList>
            <person name="Ferreira-Neto J.R.C."/>
            <person name="da Silva M.D."/>
            <person name="Binneck E."/>
            <person name="de Melo N.F."/>
            <person name="da Silva R.H."/>
            <person name="de Melo A.L.T.M."/>
            <person name="Pandolfi V."/>
            <person name="Bustamante F.O."/>
            <person name="Brasileiro-Vidal A.C."/>
            <person name="Benko-Iseppon A.M."/>
        </authorList>
    </citation>
    <scope>NUCLEOTIDE SEQUENCE [LARGE SCALE GENOMIC DNA]</scope>
    <source>
        <tissue evidence="2">Leaves</tissue>
    </source>
</reference>
<name>A0ABU6XXV3_9FABA</name>
<gene>
    <name evidence="2" type="ORF">PIB30_104293</name>
</gene>
<dbReference type="Proteomes" id="UP001341840">
    <property type="component" value="Unassembled WGS sequence"/>
</dbReference>
<proteinExistence type="predicted"/>
<dbReference type="EMBL" id="JASCZI010215017">
    <property type="protein sequence ID" value="MED6202335.1"/>
    <property type="molecule type" value="Genomic_DNA"/>
</dbReference>
<feature type="compositionally biased region" description="Polar residues" evidence="1">
    <location>
        <begin position="1"/>
        <end position="11"/>
    </location>
</feature>
<evidence type="ECO:0000256" key="1">
    <source>
        <dbReference type="SAM" id="MobiDB-lite"/>
    </source>
</evidence>